<evidence type="ECO:0000313" key="7">
    <source>
        <dbReference type="EMBL" id="SAL05638.1"/>
    </source>
</evidence>
<dbReference type="SUPFAM" id="SSF51621">
    <property type="entry name" value="Phosphoenolpyruvate/pyruvate domain"/>
    <property type="match status" value="1"/>
</dbReference>
<gene>
    <name evidence="7" type="ORF">AWB78_07614</name>
</gene>
<dbReference type="GO" id="GO:0006107">
    <property type="term" value="P:oxaloacetate metabolic process"/>
    <property type="evidence" value="ECO:0007669"/>
    <property type="project" value="TreeGrafter"/>
</dbReference>
<reference evidence="7" key="1">
    <citation type="submission" date="2016-01" db="EMBL/GenBank/DDBJ databases">
        <authorList>
            <person name="Peeters C."/>
        </authorList>
    </citation>
    <scope>NUCLEOTIDE SEQUENCE</scope>
    <source>
        <strain evidence="7">LMG 29321</strain>
    </source>
</reference>
<protein>
    <submittedName>
        <fullName evidence="7">Citrate lyase subunit beta</fullName>
    </submittedName>
</protein>
<dbReference type="PANTHER" id="PTHR32308:SF0">
    <property type="entry name" value="HPCH_HPAI ALDOLASE_CITRATE LYASE DOMAIN-CONTAINING PROTEIN"/>
    <property type="match status" value="1"/>
</dbReference>
<comment type="cofactor">
    <cofactor evidence="1">
        <name>Mg(2+)</name>
        <dbReference type="ChEBI" id="CHEBI:18420"/>
    </cofactor>
</comment>
<keyword evidence="3 5" id="KW-0460">Magnesium</keyword>
<dbReference type="PIRSF" id="PIRSF015582">
    <property type="entry name" value="Cit_lyase_B"/>
    <property type="match status" value="1"/>
</dbReference>
<proteinExistence type="predicted"/>
<evidence type="ECO:0000256" key="4">
    <source>
        <dbReference type="PIRSR" id="PIRSR015582-1"/>
    </source>
</evidence>
<keyword evidence="8" id="KW-1185">Reference proteome</keyword>
<dbReference type="Pfam" id="PF03328">
    <property type="entry name" value="HpcH_HpaI"/>
    <property type="match status" value="1"/>
</dbReference>
<evidence type="ECO:0000256" key="1">
    <source>
        <dbReference type="ARBA" id="ARBA00001946"/>
    </source>
</evidence>
<dbReference type="InterPro" id="IPR005000">
    <property type="entry name" value="Aldolase/citrate-lyase_domain"/>
</dbReference>
<feature type="binding site" evidence="5">
    <location>
        <position position="131"/>
    </location>
    <ligand>
        <name>Mg(2+)</name>
        <dbReference type="ChEBI" id="CHEBI:18420"/>
    </ligand>
</feature>
<evidence type="ECO:0000256" key="2">
    <source>
        <dbReference type="ARBA" id="ARBA00022723"/>
    </source>
</evidence>
<accession>A0A158EFL9</accession>
<feature type="domain" description="HpcH/HpaI aldolase/citrate lyase" evidence="6">
    <location>
        <begin position="5"/>
        <end position="231"/>
    </location>
</feature>
<evidence type="ECO:0000256" key="3">
    <source>
        <dbReference type="ARBA" id="ARBA00022842"/>
    </source>
</evidence>
<sequence length="293" mass="31245">MISPRSFLFVPGDSERKMEKAGASAADALVLDLEDSVSSEQIGFARNCVLKYLAGSSDRARQQVWVRINALDSNKALDDLSAIVAGAPDGVLLPKCSSSNEVVILDHYLTALESREGLNIGRIKILPVATETAASVFELGTYRGCSERLFGLTWGAEDLSTAVGASTNREADSSLAFTYKLARSLCLLGAKAAGVHAVDTIRADFRDLEGLHEEVRSASKEGFTAKFAIHPSQIDAINAGFLPDESEIEHAKAVIAAFEASQGKGVVQLNGKMLDKPHLTQAQNTLARLPATT</sequence>
<dbReference type="Gene3D" id="3.20.20.60">
    <property type="entry name" value="Phosphoenolpyruvate-binding domains"/>
    <property type="match status" value="1"/>
</dbReference>
<comment type="caution">
    <text evidence="7">The sequence shown here is derived from an EMBL/GenBank/DDBJ whole genome shotgun (WGS) entry which is preliminary data.</text>
</comment>
<evidence type="ECO:0000256" key="5">
    <source>
        <dbReference type="PIRSR" id="PIRSR015582-2"/>
    </source>
</evidence>
<evidence type="ECO:0000259" key="6">
    <source>
        <dbReference type="Pfam" id="PF03328"/>
    </source>
</evidence>
<feature type="binding site" evidence="4">
    <location>
        <position position="67"/>
    </location>
    <ligand>
        <name>substrate</name>
    </ligand>
</feature>
<keyword evidence="7" id="KW-0456">Lyase</keyword>
<dbReference type="InterPro" id="IPR015813">
    <property type="entry name" value="Pyrv/PenolPyrv_kinase-like_dom"/>
</dbReference>
<feature type="binding site" evidence="4">
    <location>
        <position position="131"/>
    </location>
    <ligand>
        <name>substrate</name>
    </ligand>
</feature>
<organism evidence="7 8">
    <name type="scientific">Caballeronia calidae</name>
    <dbReference type="NCBI Taxonomy" id="1777139"/>
    <lineage>
        <taxon>Bacteria</taxon>
        <taxon>Pseudomonadati</taxon>
        <taxon>Pseudomonadota</taxon>
        <taxon>Betaproteobacteria</taxon>
        <taxon>Burkholderiales</taxon>
        <taxon>Burkholderiaceae</taxon>
        <taxon>Caballeronia</taxon>
    </lineage>
</organism>
<name>A0A158EFL9_9BURK</name>
<dbReference type="GO" id="GO:0016829">
    <property type="term" value="F:lyase activity"/>
    <property type="evidence" value="ECO:0007669"/>
    <property type="project" value="UniProtKB-KW"/>
</dbReference>
<dbReference type="InterPro" id="IPR040442">
    <property type="entry name" value="Pyrv_kinase-like_dom_sf"/>
</dbReference>
<dbReference type="Proteomes" id="UP000071859">
    <property type="component" value="Unassembled WGS sequence"/>
</dbReference>
<evidence type="ECO:0000313" key="8">
    <source>
        <dbReference type="Proteomes" id="UP000071859"/>
    </source>
</evidence>
<dbReference type="GO" id="GO:0000287">
    <property type="term" value="F:magnesium ion binding"/>
    <property type="evidence" value="ECO:0007669"/>
    <property type="project" value="TreeGrafter"/>
</dbReference>
<dbReference type="InterPro" id="IPR011206">
    <property type="entry name" value="Citrate_lyase_beta/mcl1/mcl2"/>
</dbReference>
<dbReference type="RefSeq" id="WP_062611732.1">
    <property type="nucleotide sequence ID" value="NZ_FCOX02000086.1"/>
</dbReference>
<dbReference type="PANTHER" id="PTHR32308">
    <property type="entry name" value="LYASE BETA SUBUNIT, PUTATIVE (AFU_ORTHOLOGUE AFUA_4G13030)-RELATED"/>
    <property type="match status" value="1"/>
</dbReference>
<keyword evidence="2 5" id="KW-0479">Metal-binding</keyword>
<feature type="binding site" evidence="5">
    <location>
        <position position="158"/>
    </location>
    <ligand>
        <name>Mg(2+)</name>
        <dbReference type="ChEBI" id="CHEBI:18420"/>
    </ligand>
</feature>
<dbReference type="EMBL" id="FCOX02000086">
    <property type="protein sequence ID" value="SAL05638.1"/>
    <property type="molecule type" value="Genomic_DNA"/>
</dbReference>
<dbReference type="AlphaFoldDB" id="A0A158EFL9"/>
<dbReference type="OrthoDB" id="348111at2"/>